<protein>
    <submittedName>
        <fullName evidence="1">Uncharacterized protein</fullName>
    </submittedName>
</protein>
<name>A0A8S5U8Y6_9CAUD</name>
<dbReference type="EMBL" id="BK016038">
    <property type="protein sequence ID" value="DAF90854.1"/>
    <property type="molecule type" value="Genomic_DNA"/>
</dbReference>
<organism evidence="1">
    <name type="scientific">Myoviridae sp. ctZhz2</name>
    <dbReference type="NCBI Taxonomy" id="2825129"/>
    <lineage>
        <taxon>Viruses</taxon>
        <taxon>Duplodnaviria</taxon>
        <taxon>Heunggongvirae</taxon>
        <taxon>Uroviricota</taxon>
        <taxon>Caudoviricetes</taxon>
    </lineage>
</organism>
<accession>A0A8S5U8Y6</accession>
<sequence length="140" mass="15536">MTEIYDDAGLSRRDRAKLVAELMAKAGEVKAGPDRRVRASLVKRILQIVALLGGTAAVPPPAPTPAMPQDDQWTRDKAVLDQMIDRTHPKLADPELGDTVLEIYDRWKDDDAKMSVVIRAVDEWAKYAVEITSNLDKVKA</sequence>
<proteinExistence type="predicted"/>
<evidence type="ECO:0000313" key="1">
    <source>
        <dbReference type="EMBL" id="DAF90854.1"/>
    </source>
</evidence>
<reference evidence="1" key="1">
    <citation type="journal article" date="2021" name="Proc. Natl. Acad. Sci. U.S.A.">
        <title>A Catalog of Tens of Thousands of Viruses from Human Metagenomes Reveals Hidden Associations with Chronic Diseases.</title>
        <authorList>
            <person name="Tisza M.J."/>
            <person name="Buck C.B."/>
        </authorList>
    </citation>
    <scope>NUCLEOTIDE SEQUENCE</scope>
    <source>
        <strain evidence="1">CtZhz2</strain>
    </source>
</reference>